<dbReference type="Proteomes" id="UP001194580">
    <property type="component" value="Unassembled WGS sequence"/>
</dbReference>
<dbReference type="AlphaFoldDB" id="A0AAD4HBR4"/>
<organism evidence="1 2">
    <name type="scientific">Linnemannia exigua</name>
    <dbReference type="NCBI Taxonomy" id="604196"/>
    <lineage>
        <taxon>Eukaryota</taxon>
        <taxon>Fungi</taxon>
        <taxon>Fungi incertae sedis</taxon>
        <taxon>Mucoromycota</taxon>
        <taxon>Mortierellomycotina</taxon>
        <taxon>Mortierellomycetes</taxon>
        <taxon>Mortierellales</taxon>
        <taxon>Mortierellaceae</taxon>
        <taxon>Linnemannia</taxon>
    </lineage>
</organism>
<protein>
    <submittedName>
        <fullName evidence="1">Uncharacterized protein</fullName>
    </submittedName>
</protein>
<dbReference type="EMBL" id="JAAAIL010000008">
    <property type="protein sequence ID" value="KAG0281749.1"/>
    <property type="molecule type" value="Genomic_DNA"/>
</dbReference>
<proteinExistence type="predicted"/>
<reference evidence="1" key="1">
    <citation type="journal article" date="2020" name="Fungal Divers.">
        <title>Resolving the Mortierellaceae phylogeny through synthesis of multi-gene phylogenetics and phylogenomics.</title>
        <authorList>
            <person name="Vandepol N."/>
            <person name="Liber J."/>
            <person name="Desiro A."/>
            <person name="Na H."/>
            <person name="Kennedy M."/>
            <person name="Barry K."/>
            <person name="Grigoriev I.V."/>
            <person name="Miller A.N."/>
            <person name="O'Donnell K."/>
            <person name="Stajich J.E."/>
            <person name="Bonito G."/>
        </authorList>
    </citation>
    <scope>NUCLEOTIDE SEQUENCE</scope>
    <source>
        <strain evidence="1">NRRL 28262</strain>
    </source>
</reference>
<comment type="caution">
    <text evidence="1">The sequence shown here is derived from an EMBL/GenBank/DDBJ whole genome shotgun (WGS) entry which is preliminary data.</text>
</comment>
<name>A0AAD4HBR4_9FUNG</name>
<evidence type="ECO:0000313" key="2">
    <source>
        <dbReference type="Proteomes" id="UP001194580"/>
    </source>
</evidence>
<gene>
    <name evidence="1" type="ORF">BGZ95_011067</name>
</gene>
<sequence>MSSIMLWKASEPDRMMLYPYYDEDKCGWKDTRLSMYRSRWRLRTSKEMELLDVDLLIHKKAGESINMINPLETLDAATYRCAQSVV</sequence>
<accession>A0AAD4HBR4</accession>
<evidence type="ECO:0000313" key="1">
    <source>
        <dbReference type="EMBL" id="KAG0281749.1"/>
    </source>
</evidence>
<keyword evidence="2" id="KW-1185">Reference proteome</keyword>